<dbReference type="EMBL" id="JAGTJJ010000007">
    <property type="protein sequence ID" value="MDC3982201.1"/>
    <property type="molecule type" value="Genomic_DNA"/>
</dbReference>
<dbReference type="Proteomes" id="UP001151081">
    <property type="component" value="Unassembled WGS sequence"/>
</dbReference>
<comment type="caution">
    <text evidence="2">The sequence shown here is derived from an EMBL/GenBank/DDBJ whole genome shotgun (WGS) entry which is preliminary data.</text>
</comment>
<dbReference type="RefSeq" id="WP_272458628.1">
    <property type="nucleotide sequence ID" value="NZ_JAGTJJ010000007.1"/>
</dbReference>
<evidence type="ECO:0000313" key="3">
    <source>
        <dbReference type="Proteomes" id="UP001151081"/>
    </source>
</evidence>
<keyword evidence="3" id="KW-1185">Reference proteome</keyword>
<reference evidence="2 3" key="1">
    <citation type="submission" date="2021-04" db="EMBL/GenBank/DDBJ databases">
        <title>Genome analysis of Polyangium sp.</title>
        <authorList>
            <person name="Li Y."/>
            <person name="Wang J."/>
        </authorList>
    </citation>
    <scope>NUCLEOTIDE SEQUENCE [LARGE SCALE GENOMIC DNA]</scope>
    <source>
        <strain evidence="2 3">SDU14</strain>
    </source>
</reference>
<dbReference type="SUPFAM" id="SSF53850">
    <property type="entry name" value="Periplasmic binding protein-like II"/>
    <property type="match status" value="1"/>
</dbReference>
<gene>
    <name evidence="2" type="ORF">KEG57_16905</name>
</gene>
<accession>A0A9X3X6B5</accession>
<sequence>MASRSDKPSLAPSAMGPFGWRDTLGLLVVVGILGALGSGFVRDQLRMQHVETPLIVDVKTTTGTQTDLCGPVTRDGRPEVISMLYSNDKTAWIEEAANRFAKLCPNIQVKITAMGDIDSANAILAGEQAPTLWAPADELILRYLDVRWRKEKGQGKPLFQTSEQTSIARSPLVVLIWDDRRQVVEAVSKARPPKTGPWVELLCPVVPTNPTLAGMAIEDMVPGKWIDWYNPLVPLPTKAPARKKDAEPKPEEEALVYRAPFPTIAQMRSWGRMKFGHTSPTRSASGLEALYLMAFDYVLPPGERQRSTEQGVLDFERAFAEQKQALGAWLRRCEAGLDPAPDSAHLLTDTIFNVGTSRYDAVVTYEHLTFDVFDRFDRFASAMPGLRVLYPEPTIMNQHPVVFLDLERNLTDARKVAARKWIDYLLSTETQKAAIEHGFRPASPSVSIRDHDSEKNAFLRFRRYGVTFDTVVNEPPRADGEVVHELVRLWQDATGRN</sequence>
<evidence type="ECO:0000256" key="1">
    <source>
        <dbReference type="SAM" id="Phobius"/>
    </source>
</evidence>
<keyword evidence="1" id="KW-0472">Membrane</keyword>
<keyword evidence="1" id="KW-0812">Transmembrane</keyword>
<organism evidence="2 3">
    <name type="scientific">Polyangium jinanense</name>
    <dbReference type="NCBI Taxonomy" id="2829994"/>
    <lineage>
        <taxon>Bacteria</taxon>
        <taxon>Pseudomonadati</taxon>
        <taxon>Myxococcota</taxon>
        <taxon>Polyangia</taxon>
        <taxon>Polyangiales</taxon>
        <taxon>Polyangiaceae</taxon>
        <taxon>Polyangium</taxon>
    </lineage>
</organism>
<dbReference type="AlphaFoldDB" id="A0A9X3X6B5"/>
<proteinExistence type="predicted"/>
<evidence type="ECO:0000313" key="2">
    <source>
        <dbReference type="EMBL" id="MDC3982201.1"/>
    </source>
</evidence>
<feature type="transmembrane region" description="Helical" evidence="1">
    <location>
        <begin position="23"/>
        <end position="41"/>
    </location>
</feature>
<name>A0A9X3X6B5_9BACT</name>
<keyword evidence="1" id="KW-1133">Transmembrane helix</keyword>
<dbReference type="Gene3D" id="3.40.190.10">
    <property type="entry name" value="Periplasmic binding protein-like II"/>
    <property type="match status" value="1"/>
</dbReference>
<protein>
    <submittedName>
        <fullName evidence="2">Substrate-binding domain-containing protein</fullName>
    </submittedName>
</protein>
<dbReference type="Pfam" id="PF13531">
    <property type="entry name" value="SBP_bac_11"/>
    <property type="match status" value="1"/>
</dbReference>